<organism evidence="3 4">
    <name type="scientific">Rhodovastum atsumiense</name>
    <dbReference type="NCBI Taxonomy" id="504468"/>
    <lineage>
        <taxon>Bacteria</taxon>
        <taxon>Pseudomonadati</taxon>
        <taxon>Pseudomonadota</taxon>
        <taxon>Alphaproteobacteria</taxon>
        <taxon>Acetobacterales</taxon>
        <taxon>Acetobacteraceae</taxon>
        <taxon>Rhodovastum</taxon>
    </lineage>
</organism>
<dbReference type="OrthoDB" id="9795732at2"/>
<feature type="transmembrane region" description="Helical" evidence="1">
    <location>
        <begin position="156"/>
        <end position="174"/>
    </location>
</feature>
<dbReference type="RefSeq" id="WP_150044317.1">
    <property type="nucleotide sequence ID" value="NZ_OW485601.1"/>
</dbReference>
<keyword evidence="4" id="KW-1185">Reference proteome</keyword>
<evidence type="ECO:0000313" key="4">
    <source>
        <dbReference type="Proteomes" id="UP000325255"/>
    </source>
</evidence>
<dbReference type="Pfam" id="PF00892">
    <property type="entry name" value="EamA"/>
    <property type="match status" value="1"/>
</dbReference>
<comment type="caution">
    <text evidence="3">The sequence shown here is derived from an EMBL/GenBank/DDBJ whole genome shotgun (WGS) entry which is preliminary data.</text>
</comment>
<feature type="transmembrane region" description="Helical" evidence="1">
    <location>
        <begin position="96"/>
        <end position="116"/>
    </location>
</feature>
<feature type="transmembrane region" description="Helical" evidence="1">
    <location>
        <begin position="186"/>
        <end position="209"/>
    </location>
</feature>
<evidence type="ECO:0000313" key="3">
    <source>
        <dbReference type="EMBL" id="KAA5609063.1"/>
    </source>
</evidence>
<accession>A0A5M6ILB2</accession>
<reference evidence="3 4" key="1">
    <citation type="submission" date="2019-09" db="EMBL/GenBank/DDBJ databases">
        <title>Genome sequence of Rhodovastum atsumiense, a diverse member of the Acetobacteraceae family of non-sulfur purple photosynthetic bacteria.</title>
        <authorList>
            <person name="Meyer T."/>
            <person name="Kyndt J."/>
        </authorList>
    </citation>
    <scope>NUCLEOTIDE SEQUENCE [LARGE SCALE GENOMIC DNA]</scope>
    <source>
        <strain evidence="3 4">DSM 21279</strain>
    </source>
</reference>
<keyword evidence="1" id="KW-0472">Membrane</keyword>
<feature type="transmembrane region" description="Helical" evidence="1">
    <location>
        <begin position="245"/>
        <end position="266"/>
    </location>
</feature>
<feature type="transmembrane region" description="Helical" evidence="1">
    <location>
        <begin position="215"/>
        <end position="233"/>
    </location>
</feature>
<keyword evidence="1" id="KW-1133">Transmembrane helix</keyword>
<evidence type="ECO:0000256" key="1">
    <source>
        <dbReference type="SAM" id="Phobius"/>
    </source>
</evidence>
<dbReference type="PANTHER" id="PTHR22911:SF76">
    <property type="entry name" value="EAMA DOMAIN-CONTAINING PROTEIN"/>
    <property type="match status" value="1"/>
</dbReference>
<dbReference type="Proteomes" id="UP000325255">
    <property type="component" value="Unassembled WGS sequence"/>
</dbReference>
<feature type="domain" description="EamA" evidence="2">
    <location>
        <begin position="15"/>
        <end position="142"/>
    </location>
</feature>
<dbReference type="InterPro" id="IPR000620">
    <property type="entry name" value="EamA_dom"/>
</dbReference>
<dbReference type="EMBL" id="VWPK01000060">
    <property type="protein sequence ID" value="KAA5609063.1"/>
    <property type="molecule type" value="Genomic_DNA"/>
</dbReference>
<name>A0A5M6ILB2_9PROT</name>
<sequence>MRKNGELGATAIGGVAVLLWSALALLTVQAGGGLPPFELLALSFGIAFLAGLAMLGLRGRAALAELRQPLAPWLLAFCGIFFYHALYFFALSAVPAAQASLIAYLWPLLIVLMAALLPGGERLRARHLGGALLGLAGTALILAARGGDGTTAGSVAGYAASFGCAFVWSGYSVLNRRFAATPASMLVGVCGAVAVAGAACHLAFEATAWPRAEQWAAIIGLGVGPTGLAFLAWDHATKHGRLPLLGALSYLSPLLSTLLLIAAGKASASGPLLPAAVLVIGGALLATGLPARRRQRARCAGAAGGSAGSAPPPAA</sequence>
<feature type="transmembrane region" description="Helical" evidence="1">
    <location>
        <begin position="70"/>
        <end position="90"/>
    </location>
</feature>
<feature type="transmembrane region" description="Helical" evidence="1">
    <location>
        <begin position="40"/>
        <end position="58"/>
    </location>
</feature>
<dbReference type="GO" id="GO:0016020">
    <property type="term" value="C:membrane"/>
    <property type="evidence" value="ECO:0007669"/>
    <property type="project" value="InterPro"/>
</dbReference>
<feature type="transmembrane region" description="Helical" evidence="1">
    <location>
        <begin position="272"/>
        <end position="291"/>
    </location>
</feature>
<keyword evidence="1" id="KW-0812">Transmembrane</keyword>
<dbReference type="PANTHER" id="PTHR22911">
    <property type="entry name" value="ACYL-MALONYL CONDENSING ENZYME-RELATED"/>
    <property type="match status" value="1"/>
</dbReference>
<dbReference type="InterPro" id="IPR037185">
    <property type="entry name" value="EmrE-like"/>
</dbReference>
<evidence type="ECO:0000259" key="2">
    <source>
        <dbReference type="Pfam" id="PF00892"/>
    </source>
</evidence>
<feature type="transmembrane region" description="Helical" evidence="1">
    <location>
        <begin position="128"/>
        <end position="144"/>
    </location>
</feature>
<protein>
    <submittedName>
        <fullName evidence="3">DMT family transporter</fullName>
    </submittedName>
</protein>
<dbReference type="SUPFAM" id="SSF103481">
    <property type="entry name" value="Multidrug resistance efflux transporter EmrE"/>
    <property type="match status" value="2"/>
</dbReference>
<proteinExistence type="predicted"/>
<gene>
    <name evidence="3" type="ORF">F1189_25890</name>
</gene>
<dbReference type="AlphaFoldDB" id="A0A5M6ILB2"/>